<protein>
    <submittedName>
        <fullName evidence="1">Uncharacterized protein</fullName>
    </submittedName>
</protein>
<evidence type="ECO:0000313" key="2">
    <source>
        <dbReference type="Proteomes" id="UP000796761"/>
    </source>
</evidence>
<dbReference type="Proteomes" id="UP000796761">
    <property type="component" value="Unassembled WGS sequence"/>
</dbReference>
<accession>A0A8K1GIP3</accession>
<comment type="caution">
    <text evidence="1">The sequence shown here is derived from an EMBL/GenBank/DDBJ whole genome shotgun (WGS) entry which is preliminary data.</text>
</comment>
<sequence length="115" mass="13067">MEMDNPSGPLHPKPFTDSMMLLSDILYQQEYENQDSHHNDSIIVTEKEVNLVLVTGEYPDSTANKQRTSQAKNYKENIEPLNQLLSAARRVKCSFAGKPSTRVTVNREKVPDKSM</sequence>
<dbReference type="EMBL" id="SWJQ01000228">
    <property type="protein sequence ID" value="TRZ18295.1"/>
    <property type="molecule type" value="Genomic_DNA"/>
</dbReference>
<evidence type="ECO:0000313" key="1">
    <source>
        <dbReference type="EMBL" id="TRZ18295.1"/>
    </source>
</evidence>
<reference evidence="1" key="1">
    <citation type="submission" date="2019-04" db="EMBL/GenBank/DDBJ databases">
        <title>Genome assembly of Zosterops borbonicus 15179.</title>
        <authorList>
            <person name="Leroy T."/>
            <person name="Anselmetti Y."/>
            <person name="Tilak M.-K."/>
            <person name="Nabholz B."/>
        </authorList>
    </citation>
    <scope>NUCLEOTIDE SEQUENCE</scope>
    <source>
        <strain evidence="1">HGM_15179</strain>
        <tissue evidence="1">Muscle</tissue>
    </source>
</reference>
<keyword evidence="2" id="KW-1185">Reference proteome</keyword>
<dbReference type="AlphaFoldDB" id="A0A8K1GIP3"/>
<name>A0A8K1GIP3_9PASS</name>
<organism evidence="1 2">
    <name type="scientific">Zosterops borbonicus</name>
    <dbReference type="NCBI Taxonomy" id="364589"/>
    <lineage>
        <taxon>Eukaryota</taxon>
        <taxon>Metazoa</taxon>
        <taxon>Chordata</taxon>
        <taxon>Craniata</taxon>
        <taxon>Vertebrata</taxon>
        <taxon>Euteleostomi</taxon>
        <taxon>Archelosauria</taxon>
        <taxon>Archosauria</taxon>
        <taxon>Dinosauria</taxon>
        <taxon>Saurischia</taxon>
        <taxon>Theropoda</taxon>
        <taxon>Coelurosauria</taxon>
        <taxon>Aves</taxon>
        <taxon>Neognathae</taxon>
        <taxon>Neoaves</taxon>
        <taxon>Telluraves</taxon>
        <taxon>Australaves</taxon>
        <taxon>Passeriformes</taxon>
        <taxon>Sylvioidea</taxon>
        <taxon>Zosteropidae</taxon>
        <taxon>Zosterops</taxon>
    </lineage>
</organism>
<proteinExistence type="predicted"/>
<gene>
    <name evidence="1" type="ORF">HGM15179_008853</name>
</gene>